<dbReference type="AlphaFoldDB" id="A0A640S2T2"/>
<feature type="region of interest" description="Disordered" evidence="1">
    <location>
        <begin position="1"/>
        <end position="20"/>
    </location>
</feature>
<proteinExistence type="predicted"/>
<dbReference type="EMBL" id="BLIN01000002">
    <property type="protein sequence ID" value="GFE04746.1"/>
    <property type="molecule type" value="Genomic_DNA"/>
</dbReference>
<protein>
    <submittedName>
        <fullName evidence="2">Uncharacterized protein</fullName>
    </submittedName>
</protein>
<evidence type="ECO:0000256" key="1">
    <source>
        <dbReference type="SAM" id="MobiDB-lite"/>
    </source>
</evidence>
<accession>A0A640S2T2</accession>
<organism evidence="2 3">
    <name type="scientific">Streptomyces caniferus</name>
    <dbReference type="NCBI Taxonomy" id="285557"/>
    <lineage>
        <taxon>Bacteria</taxon>
        <taxon>Bacillati</taxon>
        <taxon>Actinomycetota</taxon>
        <taxon>Actinomycetes</taxon>
        <taxon>Kitasatosporales</taxon>
        <taxon>Streptomycetaceae</taxon>
        <taxon>Streptomyces</taxon>
    </lineage>
</organism>
<sequence length="95" mass="10294">MPPPTGSVRQGGPRGAWCPVSRGGRGYRRLVDQKTHEQAKLADGDVVCAGCGAVAEGSPPTWTCSVENGERRYFCDGCARQNIRAIEGRLDSSWW</sequence>
<evidence type="ECO:0000313" key="3">
    <source>
        <dbReference type="Proteomes" id="UP000435837"/>
    </source>
</evidence>
<reference evidence="2 3" key="1">
    <citation type="submission" date="2019-12" db="EMBL/GenBank/DDBJ databases">
        <title>Whole genome shotgun sequence of Streptomyces caniferus NBRC 15389.</title>
        <authorList>
            <person name="Ichikawa N."/>
            <person name="Kimura A."/>
            <person name="Kitahashi Y."/>
            <person name="Komaki H."/>
            <person name="Tamura T."/>
        </authorList>
    </citation>
    <scope>NUCLEOTIDE SEQUENCE [LARGE SCALE GENOMIC DNA]</scope>
    <source>
        <strain evidence="2 3">NBRC 15389</strain>
    </source>
</reference>
<name>A0A640S2T2_9ACTN</name>
<evidence type="ECO:0000313" key="2">
    <source>
        <dbReference type="EMBL" id="GFE04746.1"/>
    </source>
</evidence>
<dbReference type="Proteomes" id="UP000435837">
    <property type="component" value="Unassembled WGS sequence"/>
</dbReference>
<gene>
    <name evidence="2" type="ORF">Scani_10140</name>
</gene>
<comment type="caution">
    <text evidence="2">The sequence shown here is derived from an EMBL/GenBank/DDBJ whole genome shotgun (WGS) entry which is preliminary data.</text>
</comment>